<gene>
    <name evidence="3" type="ORF">CHS0354_024797</name>
</gene>
<evidence type="ECO:0000313" key="3">
    <source>
        <dbReference type="EMBL" id="KAK3601088.1"/>
    </source>
</evidence>
<evidence type="ECO:0000313" key="4">
    <source>
        <dbReference type="Proteomes" id="UP001195483"/>
    </source>
</evidence>
<feature type="compositionally biased region" description="Basic and acidic residues" evidence="1">
    <location>
        <begin position="7"/>
        <end position="20"/>
    </location>
</feature>
<dbReference type="PANTHER" id="PTHR36981">
    <property type="entry name" value="ZGC:195170"/>
    <property type="match status" value="1"/>
</dbReference>
<organism evidence="3 4">
    <name type="scientific">Potamilus streckersoni</name>
    <dbReference type="NCBI Taxonomy" id="2493646"/>
    <lineage>
        <taxon>Eukaryota</taxon>
        <taxon>Metazoa</taxon>
        <taxon>Spiralia</taxon>
        <taxon>Lophotrochozoa</taxon>
        <taxon>Mollusca</taxon>
        <taxon>Bivalvia</taxon>
        <taxon>Autobranchia</taxon>
        <taxon>Heteroconchia</taxon>
        <taxon>Palaeoheterodonta</taxon>
        <taxon>Unionida</taxon>
        <taxon>Unionoidea</taxon>
        <taxon>Unionidae</taxon>
        <taxon>Ambleminae</taxon>
        <taxon>Lampsilini</taxon>
        <taxon>Potamilus</taxon>
    </lineage>
</organism>
<comment type="caution">
    <text evidence="3">The sequence shown here is derived from an EMBL/GenBank/DDBJ whole genome shotgun (WGS) entry which is preliminary data.</text>
</comment>
<dbReference type="AlphaFoldDB" id="A0AAE0T0P9"/>
<name>A0AAE0T0P9_9BIVA</name>
<evidence type="ECO:0000259" key="2">
    <source>
        <dbReference type="Pfam" id="PF20478"/>
    </source>
</evidence>
<feature type="domain" description="P2X purinoreceptor 7 intracellular" evidence="2">
    <location>
        <begin position="69"/>
        <end position="192"/>
    </location>
</feature>
<dbReference type="EMBL" id="JAEAOA010001465">
    <property type="protein sequence ID" value="KAK3601088.1"/>
    <property type="molecule type" value="Genomic_DNA"/>
</dbReference>
<dbReference type="Pfam" id="PF20478">
    <property type="entry name" value="P2RX7_C"/>
    <property type="match status" value="1"/>
</dbReference>
<evidence type="ECO:0000256" key="1">
    <source>
        <dbReference type="SAM" id="MobiDB-lite"/>
    </source>
</evidence>
<dbReference type="Proteomes" id="UP001195483">
    <property type="component" value="Unassembled WGS sequence"/>
</dbReference>
<keyword evidence="4" id="KW-1185">Reference proteome</keyword>
<reference evidence="3" key="1">
    <citation type="journal article" date="2021" name="Genome Biol. Evol.">
        <title>A High-Quality Reference Genome for a Parasitic Bivalve with Doubly Uniparental Inheritance (Bivalvia: Unionida).</title>
        <authorList>
            <person name="Smith C.H."/>
        </authorList>
    </citation>
    <scope>NUCLEOTIDE SEQUENCE</scope>
    <source>
        <strain evidence="3">CHS0354</strain>
    </source>
</reference>
<reference evidence="3" key="3">
    <citation type="submission" date="2023-05" db="EMBL/GenBank/DDBJ databases">
        <authorList>
            <person name="Smith C.H."/>
        </authorList>
    </citation>
    <scope>NUCLEOTIDE SEQUENCE</scope>
    <source>
        <strain evidence="3">CHS0354</strain>
        <tissue evidence="3">Mantle</tissue>
    </source>
</reference>
<dbReference type="InterPro" id="IPR046815">
    <property type="entry name" value="P2RX7_C"/>
</dbReference>
<proteinExistence type="predicted"/>
<feature type="region of interest" description="Disordered" evidence="1">
    <location>
        <begin position="1"/>
        <end position="53"/>
    </location>
</feature>
<reference evidence="3" key="2">
    <citation type="journal article" date="2021" name="Genome Biol. Evol.">
        <title>Developing a high-quality reference genome for a parasitic bivalve with doubly uniparental inheritance (Bivalvia: Unionida).</title>
        <authorList>
            <person name="Smith C.H."/>
        </authorList>
    </citation>
    <scope>NUCLEOTIDE SEQUENCE</scope>
    <source>
        <strain evidence="3">CHS0354</strain>
        <tissue evidence="3">Mantle</tissue>
    </source>
</reference>
<protein>
    <recommendedName>
        <fullName evidence="2">P2X purinoreceptor 7 intracellular domain-containing protein</fullName>
    </recommendedName>
</protein>
<accession>A0AAE0T0P9</accession>
<sequence length="193" mass="22207">MLKKRGRESSRRGTGRECFRRGTGRAPRQRKGRDTRQRKGRGIQRPSVSRTEVATTAEVRDHLLKVRIANMTQEGKANLLAQICQKHPSMVFEILNCSSTEQHGYHPRPGSESASWWICSNCREMSTDEEKQSCKQIPPNCYSMLPDLDLVVLDEIVLLVAQSYRQDILAAEEDNDYNRGERHAAYKQFILWT</sequence>